<accession>A0AAV4UV91</accession>
<protein>
    <recommendedName>
        <fullName evidence="3">Ycf15</fullName>
    </recommendedName>
</protein>
<dbReference type="EMBL" id="BPLR01013502">
    <property type="protein sequence ID" value="GIY61689.1"/>
    <property type="molecule type" value="Genomic_DNA"/>
</dbReference>
<dbReference type="AlphaFoldDB" id="A0AAV4UV91"/>
<organism evidence="1 2">
    <name type="scientific">Caerostris extrusa</name>
    <name type="common">Bark spider</name>
    <name type="synonym">Caerostris bankana</name>
    <dbReference type="NCBI Taxonomy" id="172846"/>
    <lineage>
        <taxon>Eukaryota</taxon>
        <taxon>Metazoa</taxon>
        <taxon>Ecdysozoa</taxon>
        <taxon>Arthropoda</taxon>
        <taxon>Chelicerata</taxon>
        <taxon>Arachnida</taxon>
        <taxon>Araneae</taxon>
        <taxon>Araneomorphae</taxon>
        <taxon>Entelegynae</taxon>
        <taxon>Araneoidea</taxon>
        <taxon>Araneidae</taxon>
        <taxon>Caerostris</taxon>
    </lineage>
</organism>
<evidence type="ECO:0000313" key="1">
    <source>
        <dbReference type="EMBL" id="GIY61689.1"/>
    </source>
</evidence>
<gene>
    <name evidence="1" type="ORF">CEXT_95391</name>
</gene>
<sequence>MLMENFDSPLSNKSLIFNKDTLFKVRPPVKSYSKFHWSLAFENRLFRLR</sequence>
<proteinExistence type="predicted"/>
<dbReference type="Proteomes" id="UP001054945">
    <property type="component" value="Unassembled WGS sequence"/>
</dbReference>
<reference evidence="1 2" key="1">
    <citation type="submission" date="2021-06" db="EMBL/GenBank/DDBJ databases">
        <title>Caerostris extrusa draft genome.</title>
        <authorList>
            <person name="Kono N."/>
            <person name="Arakawa K."/>
        </authorList>
    </citation>
    <scope>NUCLEOTIDE SEQUENCE [LARGE SCALE GENOMIC DNA]</scope>
</reference>
<evidence type="ECO:0000313" key="2">
    <source>
        <dbReference type="Proteomes" id="UP001054945"/>
    </source>
</evidence>
<name>A0AAV4UV91_CAEEX</name>
<keyword evidence="2" id="KW-1185">Reference proteome</keyword>
<comment type="caution">
    <text evidence="1">The sequence shown here is derived from an EMBL/GenBank/DDBJ whole genome shotgun (WGS) entry which is preliminary data.</text>
</comment>
<evidence type="ECO:0008006" key="3">
    <source>
        <dbReference type="Google" id="ProtNLM"/>
    </source>
</evidence>
<feature type="non-terminal residue" evidence="1">
    <location>
        <position position="49"/>
    </location>
</feature>